<organism evidence="1 2">
    <name type="scientific">Pleuronectes platessa</name>
    <name type="common">European plaice</name>
    <dbReference type="NCBI Taxonomy" id="8262"/>
    <lineage>
        <taxon>Eukaryota</taxon>
        <taxon>Metazoa</taxon>
        <taxon>Chordata</taxon>
        <taxon>Craniata</taxon>
        <taxon>Vertebrata</taxon>
        <taxon>Euteleostomi</taxon>
        <taxon>Actinopterygii</taxon>
        <taxon>Neopterygii</taxon>
        <taxon>Teleostei</taxon>
        <taxon>Neoteleostei</taxon>
        <taxon>Acanthomorphata</taxon>
        <taxon>Carangaria</taxon>
        <taxon>Pleuronectiformes</taxon>
        <taxon>Pleuronectoidei</taxon>
        <taxon>Pleuronectidae</taxon>
        <taxon>Pleuronectes</taxon>
    </lineage>
</organism>
<accession>A0A9N7VRR5</accession>
<reference evidence="1" key="1">
    <citation type="submission" date="2020-03" db="EMBL/GenBank/DDBJ databases">
        <authorList>
            <person name="Weist P."/>
        </authorList>
    </citation>
    <scope>NUCLEOTIDE SEQUENCE</scope>
</reference>
<proteinExistence type="predicted"/>
<sequence>MMIKWLWTHHRMRVKTDAGLHLVALSHPGQCASPSDVRSLSIRDLASIPLPPSTTSPPSRPLLLPHPPDQTTPLPLLIATSNLYRVIFCLSSLKELSFQPKC</sequence>
<name>A0A9N7VRR5_PLEPL</name>
<evidence type="ECO:0000313" key="2">
    <source>
        <dbReference type="Proteomes" id="UP001153269"/>
    </source>
</evidence>
<comment type="caution">
    <text evidence="1">The sequence shown here is derived from an EMBL/GenBank/DDBJ whole genome shotgun (WGS) entry which is preliminary data.</text>
</comment>
<protein>
    <submittedName>
        <fullName evidence="1">Uncharacterized protein</fullName>
    </submittedName>
</protein>
<dbReference type="EMBL" id="CADEAL010004327">
    <property type="protein sequence ID" value="CAB1457146.1"/>
    <property type="molecule type" value="Genomic_DNA"/>
</dbReference>
<evidence type="ECO:0000313" key="1">
    <source>
        <dbReference type="EMBL" id="CAB1457146.1"/>
    </source>
</evidence>
<gene>
    <name evidence="1" type="ORF">PLEPLA_LOCUS44950</name>
</gene>
<keyword evidence="2" id="KW-1185">Reference proteome</keyword>
<dbReference type="Proteomes" id="UP001153269">
    <property type="component" value="Unassembled WGS sequence"/>
</dbReference>
<dbReference type="AlphaFoldDB" id="A0A9N7VRR5"/>